<feature type="transmembrane region" description="Helical" evidence="2">
    <location>
        <begin position="124"/>
        <end position="145"/>
    </location>
</feature>
<keyword evidence="4" id="KW-1185">Reference proteome</keyword>
<gene>
    <name evidence="3" type="ORF">CFP56_022351</name>
</gene>
<keyword evidence="2" id="KW-0812">Transmembrane</keyword>
<sequence length="245" mass="27272">MFGLACGDSAVHFTPTQRSSLISSAPSASPNPKSTTEFGLVLQQFFWHVPASFNNLSELNKFNISYNPLIYGVIPITGQLLTFEKSYLGDPHLEFPNFIDNTTDKSPHSNNHDGKTKRPNSSSVFLVLLVLTGTFLTFGLFSLIICIAGPKIWDLLDSEESIRITVVSIRGYKARVKQGIKAPRCNAHKLTVIKRFLGRLLLDKTASTHADILKATGKFSEERIIGKGGFWQCTKEYCLMGEKWQ</sequence>
<name>A0AAW0KB05_QUESU</name>
<evidence type="ECO:0000256" key="1">
    <source>
        <dbReference type="SAM" id="MobiDB-lite"/>
    </source>
</evidence>
<evidence type="ECO:0000313" key="4">
    <source>
        <dbReference type="Proteomes" id="UP000237347"/>
    </source>
</evidence>
<evidence type="ECO:0000256" key="2">
    <source>
        <dbReference type="SAM" id="Phobius"/>
    </source>
</evidence>
<dbReference type="Proteomes" id="UP000237347">
    <property type="component" value="Unassembled WGS sequence"/>
</dbReference>
<feature type="compositionally biased region" description="Basic and acidic residues" evidence="1">
    <location>
        <begin position="102"/>
        <end position="116"/>
    </location>
</feature>
<feature type="region of interest" description="Disordered" evidence="1">
    <location>
        <begin position="99"/>
        <end position="118"/>
    </location>
</feature>
<dbReference type="GO" id="GO:0016301">
    <property type="term" value="F:kinase activity"/>
    <property type="evidence" value="ECO:0007669"/>
    <property type="project" value="UniProtKB-KW"/>
</dbReference>
<protein>
    <submittedName>
        <fullName evidence="3">Lrr receptor-like serine/threonine-protein kinase</fullName>
    </submittedName>
</protein>
<reference evidence="3 4" key="1">
    <citation type="journal article" date="2018" name="Sci. Data">
        <title>The draft genome sequence of cork oak.</title>
        <authorList>
            <person name="Ramos A.M."/>
            <person name="Usie A."/>
            <person name="Barbosa P."/>
            <person name="Barros P.M."/>
            <person name="Capote T."/>
            <person name="Chaves I."/>
            <person name="Simoes F."/>
            <person name="Abreu I."/>
            <person name="Carrasquinho I."/>
            <person name="Faro C."/>
            <person name="Guimaraes J.B."/>
            <person name="Mendonca D."/>
            <person name="Nobrega F."/>
            <person name="Rodrigues L."/>
            <person name="Saibo N.J.M."/>
            <person name="Varela M.C."/>
            <person name="Egas C."/>
            <person name="Matos J."/>
            <person name="Miguel C.M."/>
            <person name="Oliveira M.M."/>
            <person name="Ricardo C.P."/>
            <person name="Goncalves S."/>
        </authorList>
    </citation>
    <scope>NUCLEOTIDE SEQUENCE [LARGE SCALE GENOMIC DNA]</scope>
    <source>
        <strain evidence="4">cv. HL8</strain>
    </source>
</reference>
<accession>A0AAW0KB05</accession>
<dbReference type="AlphaFoldDB" id="A0AAW0KB05"/>
<keyword evidence="2" id="KW-0472">Membrane</keyword>
<proteinExistence type="predicted"/>
<comment type="caution">
    <text evidence="3">The sequence shown here is derived from an EMBL/GenBank/DDBJ whole genome shotgun (WGS) entry which is preliminary data.</text>
</comment>
<evidence type="ECO:0000313" key="3">
    <source>
        <dbReference type="EMBL" id="KAK7836555.1"/>
    </source>
</evidence>
<keyword evidence="2" id="KW-1133">Transmembrane helix</keyword>
<dbReference type="EMBL" id="PKMF04000350">
    <property type="protein sequence ID" value="KAK7836555.1"/>
    <property type="molecule type" value="Genomic_DNA"/>
</dbReference>
<organism evidence="3 4">
    <name type="scientific">Quercus suber</name>
    <name type="common">Cork oak</name>
    <dbReference type="NCBI Taxonomy" id="58331"/>
    <lineage>
        <taxon>Eukaryota</taxon>
        <taxon>Viridiplantae</taxon>
        <taxon>Streptophyta</taxon>
        <taxon>Embryophyta</taxon>
        <taxon>Tracheophyta</taxon>
        <taxon>Spermatophyta</taxon>
        <taxon>Magnoliopsida</taxon>
        <taxon>eudicotyledons</taxon>
        <taxon>Gunneridae</taxon>
        <taxon>Pentapetalae</taxon>
        <taxon>rosids</taxon>
        <taxon>fabids</taxon>
        <taxon>Fagales</taxon>
        <taxon>Fagaceae</taxon>
        <taxon>Quercus</taxon>
    </lineage>
</organism>